<dbReference type="AlphaFoldDB" id="A0AAJ7U8D1"/>
<feature type="region of interest" description="Disordered" evidence="3">
    <location>
        <begin position="55"/>
        <end position="112"/>
    </location>
</feature>
<feature type="compositionally biased region" description="Basic and acidic residues" evidence="3">
    <location>
        <begin position="311"/>
        <end position="320"/>
    </location>
</feature>
<feature type="compositionally biased region" description="Basic and acidic residues" evidence="3">
    <location>
        <begin position="497"/>
        <end position="507"/>
    </location>
</feature>
<sequence length="575" mass="61563">MRLPIFRLPPLRFVSTPLASLRLFRSLLPSSRSTEFALAAAAAATLRCAIRGSDAGGSEVGGATPGQGSEVAGEVAAAGPPARPSEATSRCALAPAPAQEEEEEEQEASRPPPLVAVAALVDKCVGTDPVVATEGTRRRHAPAHGEPVDGCEEEDEEERENETEENEVEEEEGGKAAVAGRRGRPGGDDEDGGDEEESGATGRQRFSDLERRFSELSDGYRRAREERAASAAEARSLRSELASLGERLGEARAEADRLRAELSDGRQSGRDGGRTLERATALLGERDVALAAGEDVARRLSARVQELEAEPLRRTAREEAAAAAAKAAAEGKSQAKGASELERLEKTRVALEAEVETLGRKLSVLSANHEKTSSEVFRVQREALYMKTERDAALAHADAAQRRMAALLARAEPSPSPSSSSSSSAARRTDSRSVTFHEPPAPAKGSGGTRGDAAREKDGRIKELQEEVNELRRTLRGVVPPTAATAATGATPPPPRRSGDPSREGRPGRQVAELLAQIGQLRRQKEEEERVHKEVVDTYRAHLMCAVQGCMDEDVYSSLVHIVRMSRPSTPVHRP</sequence>
<dbReference type="Proteomes" id="UP001318040">
    <property type="component" value="Chromosome 57"/>
</dbReference>
<feature type="compositionally biased region" description="Acidic residues" evidence="3">
    <location>
        <begin position="188"/>
        <end position="198"/>
    </location>
</feature>
<evidence type="ECO:0000256" key="3">
    <source>
        <dbReference type="SAM" id="MobiDB-lite"/>
    </source>
</evidence>
<dbReference type="InterPro" id="IPR042420">
    <property type="entry name" value="RAI14/UACA"/>
</dbReference>
<keyword evidence="2" id="KW-0175">Coiled coil</keyword>
<name>A0AAJ7U8D1_PETMA</name>
<proteinExistence type="predicted"/>
<keyword evidence="1" id="KW-0677">Repeat</keyword>
<feature type="region of interest" description="Disordered" evidence="3">
    <location>
        <begin position="472"/>
        <end position="508"/>
    </location>
</feature>
<dbReference type="RefSeq" id="XP_032831609.1">
    <property type="nucleotide sequence ID" value="XM_032975718.1"/>
</dbReference>
<evidence type="ECO:0000256" key="1">
    <source>
        <dbReference type="ARBA" id="ARBA00022737"/>
    </source>
</evidence>
<dbReference type="GO" id="GO:0003779">
    <property type="term" value="F:actin binding"/>
    <property type="evidence" value="ECO:0007669"/>
    <property type="project" value="InterPro"/>
</dbReference>
<feature type="compositionally biased region" description="Low complexity" evidence="3">
    <location>
        <begin position="321"/>
        <end position="330"/>
    </location>
</feature>
<keyword evidence="4" id="KW-1185">Reference proteome</keyword>
<protein>
    <submittedName>
        <fullName evidence="5">Ankyrin repeat domain-containing protein 24-like</fullName>
    </submittedName>
</protein>
<feature type="region of interest" description="Disordered" evidence="3">
    <location>
        <begin position="311"/>
        <end position="342"/>
    </location>
</feature>
<evidence type="ECO:0000313" key="4">
    <source>
        <dbReference type="Proteomes" id="UP001318040"/>
    </source>
</evidence>
<feature type="compositionally biased region" description="Low complexity" evidence="3">
    <location>
        <begin position="409"/>
        <end position="426"/>
    </location>
</feature>
<feature type="compositionally biased region" description="Gly residues" evidence="3">
    <location>
        <begin position="55"/>
        <end position="65"/>
    </location>
</feature>
<feature type="region of interest" description="Disordered" evidence="3">
    <location>
        <begin position="255"/>
        <end position="275"/>
    </location>
</feature>
<reference evidence="5" key="1">
    <citation type="submission" date="2025-08" db="UniProtKB">
        <authorList>
            <consortium name="RefSeq"/>
        </authorList>
    </citation>
    <scope>IDENTIFICATION</scope>
    <source>
        <tissue evidence="5">Sperm</tissue>
    </source>
</reference>
<dbReference type="PANTHER" id="PTHR24129">
    <property type="entry name" value="ANKYCORBIN"/>
    <property type="match status" value="1"/>
</dbReference>
<evidence type="ECO:0000256" key="2">
    <source>
        <dbReference type="ARBA" id="ARBA00023054"/>
    </source>
</evidence>
<evidence type="ECO:0000313" key="5">
    <source>
        <dbReference type="RefSeq" id="XP_032831609.1"/>
    </source>
</evidence>
<feature type="compositionally biased region" description="Basic and acidic residues" evidence="3">
    <location>
        <begin position="205"/>
        <end position="228"/>
    </location>
</feature>
<dbReference type="KEGG" id="pmrn:116954905"/>
<dbReference type="PANTHER" id="PTHR24129:SF2">
    <property type="entry name" value="DUF3447 DOMAIN-CONTAINING PROTEIN"/>
    <property type="match status" value="1"/>
</dbReference>
<feature type="compositionally biased region" description="Acidic residues" evidence="3">
    <location>
        <begin position="149"/>
        <end position="172"/>
    </location>
</feature>
<feature type="compositionally biased region" description="Low complexity" evidence="3">
    <location>
        <begin position="480"/>
        <end position="490"/>
    </location>
</feature>
<feature type="region of interest" description="Disordered" evidence="3">
    <location>
        <begin position="132"/>
        <end position="237"/>
    </location>
</feature>
<accession>A0AAJ7U8D1</accession>
<feature type="region of interest" description="Disordered" evidence="3">
    <location>
        <begin position="409"/>
        <end position="457"/>
    </location>
</feature>
<feature type="compositionally biased region" description="Low complexity" evidence="3">
    <location>
        <begin position="70"/>
        <end position="80"/>
    </location>
</feature>
<organism evidence="4 5">
    <name type="scientific">Petromyzon marinus</name>
    <name type="common">Sea lamprey</name>
    <dbReference type="NCBI Taxonomy" id="7757"/>
    <lineage>
        <taxon>Eukaryota</taxon>
        <taxon>Metazoa</taxon>
        <taxon>Chordata</taxon>
        <taxon>Craniata</taxon>
        <taxon>Vertebrata</taxon>
        <taxon>Cyclostomata</taxon>
        <taxon>Hyperoartia</taxon>
        <taxon>Petromyzontiformes</taxon>
        <taxon>Petromyzontidae</taxon>
        <taxon>Petromyzon</taxon>
    </lineage>
</organism>
<gene>
    <name evidence="5" type="primary">LOC116954905</name>
</gene>